<organism evidence="2 3">
    <name type="scientific">Ceratodon purpureus</name>
    <name type="common">Fire moss</name>
    <name type="synonym">Dicranum purpureum</name>
    <dbReference type="NCBI Taxonomy" id="3225"/>
    <lineage>
        <taxon>Eukaryota</taxon>
        <taxon>Viridiplantae</taxon>
        <taxon>Streptophyta</taxon>
        <taxon>Embryophyta</taxon>
        <taxon>Bryophyta</taxon>
        <taxon>Bryophytina</taxon>
        <taxon>Bryopsida</taxon>
        <taxon>Dicranidae</taxon>
        <taxon>Pseudoditrichales</taxon>
        <taxon>Ditrichaceae</taxon>
        <taxon>Ceratodon</taxon>
    </lineage>
</organism>
<evidence type="ECO:0000313" key="2">
    <source>
        <dbReference type="EMBL" id="KAG0574994.1"/>
    </source>
</evidence>
<dbReference type="AlphaFoldDB" id="A0A8T0HVE5"/>
<accession>A0A8T0HVE5</accession>
<feature type="region of interest" description="Disordered" evidence="1">
    <location>
        <begin position="465"/>
        <end position="520"/>
    </location>
</feature>
<sequence length="563" mass="61817">MAESGGTTSQEPKEGPIWHQDLTAIGYEDPLPVPTPAIQATLAAIHPREIHEFIQSHDKEALGANSEEGEAPTFLAVLDLGQWTRIFEVANSDLASGLARLGELKDKLIERMILDTEELEKAISDTAKAEHAIRKANCLAAPETGPDLASQGTSGTLATGTVASGNILSHPFLQHMVVTGPSKAALEDFQESITSTQIEKDQAALIATGKSLAIPFEPARAVEETITYKDHRVWAHGNINLLAPVPFAAWRIWAGLSKEEVSACKEHSLKGTQCIGKSEDLISAFSLYTYDHGKCSTPDVKLHVKLDLPTQGDRKEKHAQELWNQSRPYLRCLCHYRAVNGCTGNIIWFDHAVYYMLNHLDKFFPDSTYPTLVSKYGAFLIWMGTAGRSGVKCQLTFMQSRIWMLEGVLQMAHDHEGELFQANNHMPGLQKIERLLKPASFSIANPMIPTTGPPGKKTRLNLNAPPSAPNQSGCKPPSTGFGRGRGRGQYARGGYGGRGRGRYSRDNSPRHYNMQTPTPRHVEPVLATPTIIHTFVPQPSSVLIKDIRAPATKTKFCSFDDDD</sequence>
<comment type="caution">
    <text evidence="2">The sequence shown here is derived from an EMBL/GenBank/DDBJ whole genome shotgun (WGS) entry which is preliminary data.</text>
</comment>
<keyword evidence="3" id="KW-1185">Reference proteome</keyword>
<reference evidence="2" key="1">
    <citation type="submission" date="2020-06" db="EMBL/GenBank/DDBJ databases">
        <title>WGS assembly of Ceratodon purpureus strain R40.</title>
        <authorList>
            <person name="Carey S.B."/>
            <person name="Jenkins J."/>
            <person name="Shu S."/>
            <person name="Lovell J.T."/>
            <person name="Sreedasyam A."/>
            <person name="Maumus F."/>
            <person name="Tiley G.P."/>
            <person name="Fernandez-Pozo N."/>
            <person name="Barry K."/>
            <person name="Chen C."/>
            <person name="Wang M."/>
            <person name="Lipzen A."/>
            <person name="Daum C."/>
            <person name="Saski C.A."/>
            <person name="Payton A.C."/>
            <person name="Mcbreen J.C."/>
            <person name="Conrad R.E."/>
            <person name="Kollar L.M."/>
            <person name="Olsson S."/>
            <person name="Huttunen S."/>
            <person name="Landis J.B."/>
            <person name="Wickett N.J."/>
            <person name="Johnson M.G."/>
            <person name="Rensing S.A."/>
            <person name="Grimwood J."/>
            <person name="Schmutz J."/>
            <person name="Mcdaniel S.F."/>
        </authorList>
    </citation>
    <scope>NUCLEOTIDE SEQUENCE</scope>
    <source>
        <strain evidence="2">R40</strain>
    </source>
</reference>
<protein>
    <submittedName>
        <fullName evidence="2">Uncharacterized protein</fullName>
    </submittedName>
</protein>
<gene>
    <name evidence="2" type="ORF">KC19_VG309200</name>
</gene>
<proteinExistence type="predicted"/>
<dbReference type="EMBL" id="CM026426">
    <property type="protein sequence ID" value="KAG0574994.1"/>
    <property type="molecule type" value="Genomic_DNA"/>
</dbReference>
<evidence type="ECO:0000313" key="3">
    <source>
        <dbReference type="Proteomes" id="UP000822688"/>
    </source>
</evidence>
<name>A0A8T0HVE5_CERPU</name>
<dbReference type="Proteomes" id="UP000822688">
    <property type="component" value="Chromosome V"/>
</dbReference>
<evidence type="ECO:0000256" key="1">
    <source>
        <dbReference type="SAM" id="MobiDB-lite"/>
    </source>
</evidence>